<keyword evidence="1" id="KW-0175">Coiled coil</keyword>
<protein>
    <submittedName>
        <fullName evidence="2">Uncharacterized protein</fullName>
    </submittedName>
</protein>
<evidence type="ECO:0000313" key="2">
    <source>
        <dbReference type="EMBL" id="WOO78423.1"/>
    </source>
</evidence>
<name>A0AAF0Y1H4_9TREE</name>
<dbReference type="EMBL" id="CP086715">
    <property type="protein sequence ID" value="WOO78423.1"/>
    <property type="molecule type" value="Genomic_DNA"/>
</dbReference>
<evidence type="ECO:0000256" key="1">
    <source>
        <dbReference type="SAM" id="Coils"/>
    </source>
</evidence>
<reference evidence="2" key="1">
    <citation type="submission" date="2023-10" db="EMBL/GenBank/DDBJ databases">
        <authorList>
            <person name="Noh H."/>
        </authorList>
    </citation>
    <scope>NUCLEOTIDE SEQUENCE</scope>
    <source>
        <strain evidence="2">DUCC4014</strain>
    </source>
</reference>
<gene>
    <name evidence="2" type="ORF">LOC62_02G001971</name>
</gene>
<organism evidence="2 3">
    <name type="scientific">Vanrija pseudolonga</name>
    <dbReference type="NCBI Taxonomy" id="143232"/>
    <lineage>
        <taxon>Eukaryota</taxon>
        <taxon>Fungi</taxon>
        <taxon>Dikarya</taxon>
        <taxon>Basidiomycota</taxon>
        <taxon>Agaricomycotina</taxon>
        <taxon>Tremellomycetes</taxon>
        <taxon>Trichosporonales</taxon>
        <taxon>Trichosporonaceae</taxon>
        <taxon>Vanrija</taxon>
    </lineage>
</organism>
<accession>A0AAF0Y1H4</accession>
<evidence type="ECO:0000313" key="3">
    <source>
        <dbReference type="Proteomes" id="UP000827549"/>
    </source>
</evidence>
<feature type="coiled-coil region" evidence="1">
    <location>
        <begin position="49"/>
        <end position="83"/>
    </location>
</feature>
<proteinExistence type="predicted"/>
<dbReference type="GeneID" id="87805222"/>
<sequence length="87" mass="9801">MRLIQANKILLASCVVVVPLSIYAGVALKERYLAKELATVPDESQIVKERAVRARIAQLEQERKELIQEGSDLDLKIADLKKRMGRV</sequence>
<dbReference type="RefSeq" id="XP_062624455.1">
    <property type="nucleotide sequence ID" value="XM_062768471.1"/>
</dbReference>
<dbReference type="AlphaFoldDB" id="A0AAF0Y1H4"/>
<keyword evidence="3" id="KW-1185">Reference proteome</keyword>
<dbReference type="Proteomes" id="UP000827549">
    <property type="component" value="Chromosome 2"/>
</dbReference>